<evidence type="ECO:0000313" key="7">
    <source>
        <dbReference type="EMBL" id="QIC70364.1"/>
    </source>
</evidence>
<dbReference type="InterPro" id="IPR029510">
    <property type="entry name" value="Ald_DH_CS_GLU"/>
</dbReference>
<dbReference type="AlphaFoldDB" id="A0A6C0Y2C6"/>
<sequence>MGAYQFLDQQFIAGEWIKGTSTRILDNLNPYTQESILKLQGASIVDVDSAYAAALEYAAKWADSSAEARKNLLLRVIEIIQARREEIIDWLIQESGSTRLKANIEVDAAIGILKESSTFPERMLSQQLPSPDPTRQSYAVRKPLGVVAVISPWNFPFHLSMRSVAAALALGNTVVLKPASDTPITGGLLLAKLFEEAGAPMGSLSVLAGAGSEIGDYFVEHEVPKLISFTGSTEVGKRVGQLAVGSPNLKRLALELGGNAPLVVLDDADLDLAVELAVMGRFLHQGQICMSTNRIIVDAKVHDSFVGKLVERSKSIPFGDPNEDTTVIGPIINRDQVQKIQHIIQQGQEAGATLVLQGATRGHVIPPHIFIDVDSASSLAQEESFGPVLPVIKAQNEAEALMLANATRFGLSSAVCSANIERAKAFALKIDAGMTHINAITVADYPNAPFGGEKNSGLGRFNGQWVLEEFCRTHWLTLPS</sequence>
<dbReference type="PROSITE" id="PS00687">
    <property type="entry name" value="ALDEHYDE_DEHYDR_GLU"/>
    <property type="match status" value="1"/>
</dbReference>
<accession>A0A6C0Y2C6</accession>
<reference evidence="7 8" key="1">
    <citation type="submission" date="2019-09" db="EMBL/GenBank/DDBJ databases">
        <title>Non-baumannii Acinetobacter spp. carrying blaNDM-1 isolated in China.</title>
        <authorList>
            <person name="Cui C."/>
            <person name="Chen C."/>
            <person name="Sun J."/>
            <person name="Liu Y."/>
        </authorList>
    </citation>
    <scope>NUCLEOTIDE SEQUENCE [LARGE SCALE GENOMIC DNA]</scope>
    <source>
        <strain evidence="7 8">B18</strain>
    </source>
</reference>
<evidence type="ECO:0000256" key="4">
    <source>
        <dbReference type="PROSITE-ProRule" id="PRU10007"/>
    </source>
</evidence>
<evidence type="ECO:0000256" key="5">
    <source>
        <dbReference type="RuleBase" id="RU003345"/>
    </source>
</evidence>
<dbReference type="PANTHER" id="PTHR42986:SF1">
    <property type="entry name" value="BENZALDEHYDE DEHYDROGENASE YFMT"/>
    <property type="match status" value="1"/>
</dbReference>
<evidence type="ECO:0000259" key="6">
    <source>
        <dbReference type="Pfam" id="PF00171"/>
    </source>
</evidence>
<dbReference type="FunFam" id="3.40.309.10:FF:000009">
    <property type="entry name" value="Aldehyde dehydrogenase A"/>
    <property type="match status" value="1"/>
</dbReference>
<proteinExistence type="inferred from homology"/>
<dbReference type="InterPro" id="IPR016162">
    <property type="entry name" value="Ald_DH_N"/>
</dbReference>
<name>A0A6C0Y2C6_9GAMM</name>
<dbReference type="InterPro" id="IPR016163">
    <property type="entry name" value="Ald_DH_C"/>
</dbReference>
<dbReference type="EMBL" id="CP044455">
    <property type="protein sequence ID" value="QIC70364.1"/>
    <property type="molecule type" value="Genomic_DNA"/>
</dbReference>
<dbReference type="Pfam" id="PF00171">
    <property type="entry name" value="Aldedh"/>
    <property type="match status" value="1"/>
</dbReference>
<dbReference type="GO" id="GO:0016620">
    <property type="term" value="F:oxidoreductase activity, acting on the aldehyde or oxo group of donors, NAD or NADP as acceptor"/>
    <property type="evidence" value="ECO:0007669"/>
    <property type="project" value="InterPro"/>
</dbReference>
<dbReference type="Gene3D" id="3.40.605.10">
    <property type="entry name" value="Aldehyde Dehydrogenase, Chain A, domain 1"/>
    <property type="match status" value="1"/>
</dbReference>
<organism evidence="7 8">
    <name type="scientific">Acinetobacter indicus</name>
    <dbReference type="NCBI Taxonomy" id="756892"/>
    <lineage>
        <taxon>Bacteria</taxon>
        <taxon>Pseudomonadati</taxon>
        <taxon>Pseudomonadota</taxon>
        <taxon>Gammaproteobacteria</taxon>
        <taxon>Moraxellales</taxon>
        <taxon>Moraxellaceae</taxon>
        <taxon>Acinetobacter</taxon>
    </lineage>
</organism>
<dbReference type="Proteomes" id="UP000503440">
    <property type="component" value="Chromosome"/>
</dbReference>
<dbReference type="InterPro" id="IPR015590">
    <property type="entry name" value="Aldehyde_DH_dom"/>
</dbReference>
<evidence type="ECO:0000256" key="1">
    <source>
        <dbReference type="ARBA" id="ARBA00009986"/>
    </source>
</evidence>
<dbReference type="Gene3D" id="3.40.309.10">
    <property type="entry name" value="Aldehyde Dehydrogenase, Chain A, domain 2"/>
    <property type="match status" value="1"/>
</dbReference>
<evidence type="ECO:0000256" key="3">
    <source>
        <dbReference type="ARBA" id="ARBA00023027"/>
    </source>
</evidence>
<dbReference type="InterPro" id="IPR016161">
    <property type="entry name" value="Ald_DH/histidinol_DH"/>
</dbReference>
<evidence type="ECO:0000313" key="8">
    <source>
        <dbReference type="Proteomes" id="UP000503440"/>
    </source>
</evidence>
<keyword evidence="2 5" id="KW-0560">Oxidoreductase</keyword>
<evidence type="ECO:0000256" key="2">
    <source>
        <dbReference type="ARBA" id="ARBA00023002"/>
    </source>
</evidence>
<keyword evidence="3" id="KW-0520">NAD</keyword>
<dbReference type="SUPFAM" id="SSF53720">
    <property type="entry name" value="ALDH-like"/>
    <property type="match status" value="1"/>
</dbReference>
<dbReference type="PANTHER" id="PTHR42986">
    <property type="entry name" value="BENZALDEHYDE DEHYDROGENASE YFMT"/>
    <property type="match status" value="1"/>
</dbReference>
<dbReference type="FunFam" id="3.40.605.10:FF:000007">
    <property type="entry name" value="NAD/NADP-dependent betaine aldehyde dehydrogenase"/>
    <property type="match status" value="1"/>
</dbReference>
<comment type="similarity">
    <text evidence="1 5">Belongs to the aldehyde dehydrogenase family.</text>
</comment>
<gene>
    <name evidence="7" type="ORF">FSC09_08015</name>
</gene>
<feature type="active site" evidence="4">
    <location>
        <position position="255"/>
    </location>
</feature>
<feature type="domain" description="Aldehyde dehydrogenase" evidence="6">
    <location>
        <begin position="16"/>
        <end position="475"/>
    </location>
</feature>
<dbReference type="RefSeq" id="WP_163145847.1">
    <property type="nucleotide sequence ID" value="NZ_CP044455.1"/>
</dbReference>
<protein>
    <submittedName>
        <fullName evidence="7">Aldehyde dehydrogenase family protein</fullName>
    </submittedName>
</protein>